<dbReference type="Proteomes" id="UP000217076">
    <property type="component" value="Unassembled WGS sequence"/>
</dbReference>
<dbReference type="RefSeq" id="WP_092621197.1">
    <property type="nucleotide sequence ID" value="NZ_FNCV01000011.1"/>
</dbReference>
<dbReference type="Pfam" id="PF05164">
    <property type="entry name" value="ZapA"/>
    <property type="match status" value="1"/>
</dbReference>
<evidence type="ECO:0000313" key="1">
    <source>
        <dbReference type="EMBL" id="SDH73471.1"/>
    </source>
</evidence>
<accession>A0A1G8EUA3</accession>
<keyword evidence="2" id="KW-1185">Reference proteome</keyword>
<dbReference type="STRING" id="83401.SAMN05421742_11141"/>
<dbReference type="AlphaFoldDB" id="A0A1G8EUA3"/>
<keyword evidence="1" id="KW-0132">Cell division</keyword>
<dbReference type="SUPFAM" id="SSF102829">
    <property type="entry name" value="Cell division protein ZapA-like"/>
    <property type="match status" value="1"/>
</dbReference>
<dbReference type="InterPro" id="IPR007838">
    <property type="entry name" value="Cell_div_ZapA-like"/>
</dbReference>
<organism evidence="1 2">
    <name type="scientific">Roseospirillum parvum</name>
    <dbReference type="NCBI Taxonomy" id="83401"/>
    <lineage>
        <taxon>Bacteria</taxon>
        <taxon>Pseudomonadati</taxon>
        <taxon>Pseudomonadota</taxon>
        <taxon>Alphaproteobacteria</taxon>
        <taxon>Rhodospirillales</taxon>
        <taxon>Rhodospirillaceae</taxon>
        <taxon>Roseospirillum</taxon>
    </lineage>
</organism>
<dbReference type="OrthoDB" id="9797575at2"/>
<dbReference type="EMBL" id="FNCV01000011">
    <property type="protein sequence ID" value="SDH73471.1"/>
    <property type="molecule type" value="Genomic_DNA"/>
</dbReference>
<dbReference type="Gene3D" id="3.30.160.880">
    <property type="entry name" value="Cell division protein ZapA protomer, N-terminal domain"/>
    <property type="match status" value="1"/>
</dbReference>
<name>A0A1G8EUA3_9PROT</name>
<protein>
    <submittedName>
        <fullName evidence="1">Cell division protein ZapA</fullName>
    </submittedName>
</protein>
<keyword evidence="1" id="KW-0131">Cell cycle</keyword>
<reference evidence="2" key="1">
    <citation type="submission" date="2016-10" db="EMBL/GenBank/DDBJ databases">
        <authorList>
            <person name="Varghese N."/>
            <person name="Submissions S."/>
        </authorList>
    </citation>
    <scope>NUCLEOTIDE SEQUENCE [LARGE SCALE GENOMIC DNA]</scope>
    <source>
        <strain evidence="2">930I</strain>
    </source>
</reference>
<dbReference type="GO" id="GO:0051301">
    <property type="term" value="P:cell division"/>
    <property type="evidence" value="ECO:0007669"/>
    <property type="project" value="UniProtKB-KW"/>
</dbReference>
<dbReference type="InterPro" id="IPR042233">
    <property type="entry name" value="Cell_div_ZapA_N"/>
</dbReference>
<sequence>MGQVTVSINSRKYTVACDDGQEAQLVRLGRYMDQRARELTAAVGPISENLLLVMVGLLLADELSDVQGELEDLRGEGGGKAREEAEERVVQALAFLKSRIDAVVDARPVA</sequence>
<gene>
    <name evidence="1" type="ORF">SAMN05421742_11141</name>
</gene>
<dbReference type="InterPro" id="IPR036192">
    <property type="entry name" value="Cell_div_ZapA-like_sf"/>
</dbReference>
<proteinExistence type="predicted"/>
<evidence type="ECO:0000313" key="2">
    <source>
        <dbReference type="Proteomes" id="UP000217076"/>
    </source>
</evidence>